<gene>
    <name evidence="6" type="ORF">DFO61_0961</name>
</gene>
<dbReference type="RefSeq" id="WP_119691746.1">
    <property type="nucleotide sequence ID" value="NZ_QXDA01000001.1"/>
</dbReference>
<dbReference type="CDD" id="cd08422">
    <property type="entry name" value="PBP2_CrgA_like"/>
    <property type="match status" value="1"/>
</dbReference>
<organism evidence="6 7">
    <name type="scientific">Ectopseudomonas oleovorans</name>
    <name type="common">Pseudomonas oleovorans</name>
    <dbReference type="NCBI Taxonomy" id="301"/>
    <lineage>
        <taxon>Bacteria</taxon>
        <taxon>Pseudomonadati</taxon>
        <taxon>Pseudomonadota</taxon>
        <taxon>Gammaproteobacteria</taxon>
        <taxon>Pseudomonadales</taxon>
        <taxon>Pseudomonadaceae</taxon>
        <taxon>Ectopseudomonas</taxon>
    </lineage>
</organism>
<evidence type="ECO:0000259" key="5">
    <source>
        <dbReference type="PROSITE" id="PS50931"/>
    </source>
</evidence>
<dbReference type="InterPro" id="IPR058163">
    <property type="entry name" value="LysR-type_TF_proteobact-type"/>
</dbReference>
<dbReference type="InterPro" id="IPR005119">
    <property type="entry name" value="LysR_subst-bd"/>
</dbReference>
<dbReference type="InterPro" id="IPR036388">
    <property type="entry name" value="WH-like_DNA-bd_sf"/>
</dbReference>
<reference evidence="6 7" key="1">
    <citation type="submission" date="2018-08" db="EMBL/GenBank/DDBJ databases">
        <title>Genome sequencing of rice bacterial endophytes.</title>
        <authorList>
            <person name="Venturi V."/>
        </authorList>
    </citation>
    <scope>NUCLEOTIDE SEQUENCE [LARGE SCALE GENOMIC DNA]</scope>
    <source>
        <strain evidence="6 7">E1205</strain>
    </source>
</reference>
<dbReference type="Pfam" id="PF03466">
    <property type="entry name" value="LysR_substrate"/>
    <property type="match status" value="1"/>
</dbReference>
<accession>A0A397NP31</accession>
<dbReference type="EMBL" id="QXDA01000001">
    <property type="protein sequence ID" value="RIA36485.1"/>
    <property type="molecule type" value="Genomic_DNA"/>
</dbReference>
<dbReference type="SUPFAM" id="SSF46785">
    <property type="entry name" value="Winged helix' DNA-binding domain"/>
    <property type="match status" value="1"/>
</dbReference>
<keyword evidence="2" id="KW-0805">Transcription regulation</keyword>
<dbReference type="AlphaFoldDB" id="A0A397NP31"/>
<dbReference type="InterPro" id="IPR036390">
    <property type="entry name" value="WH_DNA-bd_sf"/>
</dbReference>
<dbReference type="Proteomes" id="UP000265836">
    <property type="component" value="Unassembled WGS sequence"/>
</dbReference>
<dbReference type="SUPFAM" id="SSF53850">
    <property type="entry name" value="Periplasmic binding protein-like II"/>
    <property type="match status" value="1"/>
</dbReference>
<evidence type="ECO:0000313" key="6">
    <source>
        <dbReference type="EMBL" id="RIA36485.1"/>
    </source>
</evidence>
<dbReference type="GO" id="GO:0003677">
    <property type="term" value="F:DNA binding"/>
    <property type="evidence" value="ECO:0007669"/>
    <property type="project" value="UniProtKB-KW"/>
</dbReference>
<dbReference type="InterPro" id="IPR000847">
    <property type="entry name" value="LysR_HTH_N"/>
</dbReference>
<evidence type="ECO:0000256" key="2">
    <source>
        <dbReference type="ARBA" id="ARBA00023015"/>
    </source>
</evidence>
<name>A0A397NP31_ECTOL</name>
<sequence>MDRHTLIRSFVLVADNGSFASAALSEGVTPVVMGRRLDALEQHLGVKLMHRSTRGLQLTDLGEQYLERARSLLKDFDEADASVARGGKSVRGHLVVSAPAAFGRRHIAPHAPAFLARYPDLKLSFNFTDSVVDLVRQGYDMGIRIGEVTDPNYVALKLFPNRRVVCGAPSYFELYGVPRTPDDLVRHNCLAFNMQGGQQRGWTFLRDGRQVAVKVAGNLDCNDGELLYNWVKQGLGIGWRSTWEIQAELKAGELVTVLDEYALPAYDIQAVYPQQRYLPAKVRFFIDYLKGIYNTPGYWEARNV</sequence>
<dbReference type="Pfam" id="PF00126">
    <property type="entry name" value="HTH_1"/>
    <property type="match status" value="1"/>
</dbReference>
<keyword evidence="4" id="KW-0804">Transcription</keyword>
<evidence type="ECO:0000256" key="1">
    <source>
        <dbReference type="ARBA" id="ARBA00009437"/>
    </source>
</evidence>
<evidence type="ECO:0000256" key="3">
    <source>
        <dbReference type="ARBA" id="ARBA00023125"/>
    </source>
</evidence>
<dbReference type="GO" id="GO:0003700">
    <property type="term" value="F:DNA-binding transcription factor activity"/>
    <property type="evidence" value="ECO:0007669"/>
    <property type="project" value="InterPro"/>
</dbReference>
<proteinExistence type="inferred from homology"/>
<evidence type="ECO:0000313" key="7">
    <source>
        <dbReference type="Proteomes" id="UP000265836"/>
    </source>
</evidence>
<dbReference type="Gene3D" id="1.10.10.10">
    <property type="entry name" value="Winged helix-like DNA-binding domain superfamily/Winged helix DNA-binding domain"/>
    <property type="match status" value="1"/>
</dbReference>
<keyword evidence="3" id="KW-0238">DNA-binding</keyword>
<evidence type="ECO:0000256" key="4">
    <source>
        <dbReference type="ARBA" id="ARBA00023163"/>
    </source>
</evidence>
<comment type="similarity">
    <text evidence="1">Belongs to the LysR transcriptional regulatory family.</text>
</comment>
<comment type="caution">
    <text evidence="6">The sequence shown here is derived from an EMBL/GenBank/DDBJ whole genome shotgun (WGS) entry which is preliminary data.</text>
</comment>
<dbReference type="FunFam" id="3.40.190.290:FF:000001">
    <property type="entry name" value="Transcriptional regulator, LysR family"/>
    <property type="match status" value="1"/>
</dbReference>
<protein>
    <submittedName>
        <fullName evidence="6">LysR family transcriptional regulator</fullName>
    </submittedName>
</protein>
<dbReference type="Gene3D" id="3.40.190.290">
    <property type="match status" value="1"/>
</dbReference>
<dbReference type="PANTHER" id="PTHR30537">
    <property type="entry name" value="HTH-TYPE TRANSCRIPTIONAL REGULATOR"/>
    <property type="match status" value="1"/>
</dbReference>
<dbReference type="PROSITE" id="PS50931">
    <property type="entry name" value="HTH_LYSR"/>
    <property type="match status" value="1"/>
</dbReference>
<feature type="domain" description="HTH lysR-type" evidence="5">
    <location>
        <begin position="1"/>
        <end position="59"/>
    </location>
</feature>
<dbReference type="PANTHER" id="PTHR30537:SF5">
    <property type="entry name" value="HTH-TYPE TRANSCRIPTIONAL ACTIVATOR TTDR-RELATED"/>
    <property type="match status" value="1"/>
</dbReference>